<dbReference type="PROSITE" id="PS00107">
    <property type="entry name" value="PROTEIN_KINASE_ATP"/>
    <property type="match status" value="1"/>
</dbReference>
<evidence type="ECO:0000256" key="1">
    <source>
        <dbReference type="ARBA" id="ARBA00012513"/>
    </source>
</evidence>
<organism evidence="10 11">
    <name type="scientific">Bemisia tabaci</name>
    <name type="common">Sweetpotato whitefly</name>
    <name type="synonym">Aleurodes tabaci</name>
    <dbReference type="NCBI Taxonomy" id="7038"/>
    <lineage>
        <taxon>Eukaryota</taxon>
        <taxon>Metazoa</taxon>
        <taxon>Ecdysozoa</taxon>
        <taxon>Arthropoda</taxon>
        <taxon>Hexapoda</taxon>
        <taxon>Insecta</taxon>
        <taxon>Pterygota</taxon>
        <taxon>Neoptera</taxon>
        <taxon>Paraneoptera</taxon>
        <taxon>Hemiptera</taxon>
        <taxon>Sternorrhyncha</taxon>
        <taxon>Aleyrodoidea</taxon>
        <taxon>Aleyrodidae</taxon>
        <taxon>Aleyrodinae</taxon>
        <taxon>Bemisia</taxon>
    </lineage>
</organism>
<evidence type="ECO:0000256" key="5">
    <source>
        <dbReference type="ARBA" id="ARBA00022777"/>
    </source>
</evidence>
<dbReference type="InterPro" id="IPR000719">
    <property type="entry name" value="Prot_kinase_dom"/>
</dbReference>
<evidence type="ECO:0000256" key="2">
    <source>
        <dbReference type="ARBA" id="ARBA00022527"/>
    </source>
</evidence>
<evidence type="ECO:0000256" key="3">
    <source>
        <dbReference type="ARBA" id="ARBA00022679"/>
    </source>
</evidence>
<keyword evidence="6 7" id="KW-0067">ATP-binding</keyword>
<dbReference type="Pfam" id="PF00069">
    <property type="entry name" value="Pkinase"/>
    <property type="match status" value="2"/>
</dbReference>
<feature type="binding site" evidence="7">
    <location>
        <position position="105"/>
    </location>
    <ligand>
        <name>ATP</name>
        <dbReference type="ChEBI" id="CHEBI:30616"/>
    </ligand>
</feature>
<feature type="region of interest" description="Disordered" evidence="8">
    <location>
        <begin position="1"/>
        <end position="43"/>
    </location>
</feature>
<dbReference type="GO" id="GO:0044773">
    <property type="term" value="P:mitotic DNA damage checkpoint signaling"/>
    <property type="evidence" value="ECO:0007669"/>
    <property type="project" value="TreeGrafter"/>
</dbReference>
<dbReference type="SMART" id="SM00220">
    <property type="entry name" value="S_TKc"/>
    <property type="match status" value="1"/>
</dbReference>
<evidence type="ECO:0000313" key="11">
    <source>
        <dbReference type="Proteomes" id="UP001152759"/>
    </source>
</evidence>
<dbReference type="InterPro" id="IPR017441">
    <property type="entry name" value="Protein_kinase_ATP_BS"/>
</dbReference>
<feature type="region of interest" description="Disordered" evidence="8">
    <location>
        <begin position="375"/>
        <end position="401"/>
    </location>
</feature>
<feature type="compositionally biased region" description="Polar residues" evidence="8">
    <location>
        <begin position="322"/>
        <end position="345"/>
    </location>
</feature>
<dbReference type="GO" id="GO:0005524">
    <property type="term" value="F:ATP binding"/>
    <property type="evidence" value="ECO:0007669"/>
    <property type="project" value="UniProtKB-UniRule"/>
</dbReference>
<evidence type="ECO:0000256" key="8">
    <source>
        <dbReference type="SAM" id="MobiDB-lite"/>
    </source>
</evidence>
<protein>
    <recommendedName>
        <fullName evidence="1">non-specific serine/threonine protein kinase</fullName>
        <ecNumber evidence="1">2.7.11.1</ecNumber>
    </recommendedName>
</protein>
<feature type="compositionally biased region" description="Basic and acidic residues" evidence="8">
    <location>
        <begin position="16"/>
        <end position="43"/>
    </location>
</feature>
<feature type="region of interest" description="Disordered" evidence="8">
    <location>
        <begin position="308"/>
        <end position="345"/>
    </location>
</feature>
<evidence type="ECO:0000256" key="4">
    <source>
        <dbReference type="ARBA" id="ARBA00022741"/>
    </source>
</evidence>
<dbReference type="Gene3D" id="1.10.510.10">
    <property type="entry name" value="Transferase(Phosphotransferase) domain 1"/>
    <property type="match status" value="2"/>
</dbReference>
<evidence type="ECO:0000256" key="6">
    <source>
        <dbReference type="ARBA" id="ARBA00022840"/>
    </source>
</evidence>
<dbReference type="PROSITE" id="PS50011">
    <property type="entry name" value="PROTEIN_KINASE_DOM"/>
    <property type="match status" value="1"/>
</dbReference>
<dbReference type="KEGG" id="btab:109031544"/>
<keyword evidence="5" id="KW-0418">Kinase</keyword>
<evidence type="ECO:0000259" key="9">
    <source>
        <dbReference type="PROSITE" id="PS50011"/>
    </source>
</evidence>
<keyword evidence="4 7" id="KW-0547">Nucleotide-binding</keyword>
<keyword evidence="2" id="KW-0723">Serine/threonine-protein kinase</keyword>
<feature type="domain" description="Protein kinase" evidence="9">
    <location>
        <begin position="75"/>
        <end position="597"/>
    </location>
</feature>
<evidence type="ECO:0000313" key="10">
    <source>
        <dbReference type="EMBL" id="CAH0388899.1"/>
    </source>
</evidence>
<dbReference type="AlphaFoldDB" id="A0A9P0ACM1"/>
<dbReference type="GO" id="GO:0005634">
    <property type="term" value="C:nucleus"/>
    <property type="evidence" value="ECO:0007669"/>
    <property type="project" value="TreeGrafter"/>
</dbReference>
<name>A0A9P0ACM1_BEMTA</name>
<sequence length="601" mass="67498">MAPATRSHPGGEDGMEGPKEDMECEKEKVSPQKKNVQDKKTDAQEKEVKLIAPYKRSDKIKEALLSRIKVLDDYFDLLGKVGEGTFSTVHLAALKRDPSRMFAVKHLVPTCHPTRIIRELQCLQTIGGQDNVIGVNVCLRSEDCVVFVMPYLPHQKFSSYVFKMDPAEVQLYMKHLLIALKRVHSFGIIHRDVKPSNFLYNRDTKQFLLIDFGLAQPVDELAPKNNVKTDKKRKRCDLNENAENAQKKKEELGELQAAKRPVLRPLYPNMPVLRPMVRKKVKDPAVSPPKTTDKEKIQLSTRFSASLSLSAKQPERTEVQVPRTSISSEVQPPESVNKSEPSCSTQRFQKLVPNPQSTCNNVSNFVVQDSQVLDKPGTSRTRNQTTGGVFPQPERRAPTSRRIRPCTCAGKSQICNGCMTRRAPNAARAGTPGFRPPEVLLKYPHQTTAVDIWSAGVILISILSGCSPFFRALDDITALAEIITVFGTDNVKTAAAKLGITVLCNENRKPYNLKSMCEKLRERKFEHSRLADDSWKQFPVCLGCNNHRHPEFGCSCARGELLGIKFPDEAYDLLKKLLEINPKERITAADALNHPFFSMEL</sequence>
<keyword evidence="11" id="KW-1185">Reference proteome</keyword>
<dbReference type="PROSITE" id="PS00108">
    <property type="entry name" value="PROTEIN_KINASE_ST"/>
    <property type="match status" value="1"/>
</dbReference>
<evidence type="ECO:0000256" key="7">
    <source>
        <dbReference type="PROSITE-ProRule" id="PRU10141"/>
    </source>
</evidence>
<gene>
    <name evidence="10" type="ORF">BEMITA_LOCUS7783</name>
</gene>
<dbReference type="EMBL" id="OU963865">
    <property type="protein sequence ID" value="CAH0388899.1"/>
    <property type="molecule type" value="Genomic_DNA"/>
</dbReference>
<accession>A0A9P0ACM1</accession>
<dbReference type="Gene3D" id="3.30.200.20">
    <property type="entry name" value="Phosphorylase Kinase, domain 1"/>
    <property type="match status" value="1"/>
</dbReference>
<dbReference type="GO" id="GO:0004674">
    <property type="term" value="F:protein serine/threonine kinase activity"/>
    <property type="evidence" value="ECO:0007669"/>
    <property type="project" value="UniProtKB-KW"/>
</dbReference>
<keyword evidence="3" id="KW-0808">Transferase</keyword>
<dbReference type="PANTHER" id="PTHR44167">
    <property type="entry name" value="OVARIAN-SPECIFIC SERINE/THREONINE-PROTEIN KINASE LOK-RELATED"/>
    <property type="match status" value="1"/>
</dbReference>
<dbReference type="InterPro" id="IPR008271">
    <property type="entry name" value="Ser/Thr_kinase_AS"/>
</dbReference>
<dbReference type="CDD" id="cd14019">
    <property type="entry name" value="STKc_Cdc7"/>
    <property type="match status" value="1"/>
</dbReference>
<feature type="region of interest" description="Disordered" evidence="8">
    <location>
        <begin position="280"/>
        <end position="299"/>
    </location>
</feature>
<proteinExistence type="predicted"/>
<dbReference type="InterPro" id="IPR011009">
    <property type="entry name" value="Kinase-like_dom_sf"/>
</dbReference>
<reference evidence="10" key="1">
    <citation type="submission" date="2021-12" db="EMBL/GenBank/DDBJ databases">
        <authorList>
            <person name="King R."/>
        </authorList>
    </citation>
    <scope>NUCLEOTIDE SEQUENCE</scope>
</reference>
<dbReference type="SUPFAM" id="SSF56112">
    <property type="entry name" value="Protein kinase-like (PK-like)"/>
    <property type="match status" value="1"/>
</dbReference>
<feature type="compositionally biased region" description="Polar residues" evidence="8">
    <location>
        <begin position="378"/>
        <end position="387"/>
    </location>
</feature>
<dbReference type="EC" id="2.7.11.1" evidence="1"/>
<dbReference type="Proteomes" id="UP001152759">
    <property type="component" value="Chromosome 4"/>
</dbReference>
<dbReference type="PANTHER" id="PTHR44167:SF23">
    <property type="entry name" value="CDC7 KINASE, ISOFORM A-RELATED"/>
    <property type="match status" value="1"/>
</dbReference>